<dbReference type="PANTHER" id="PTHR33337">
    <property type="entry name" value="GFA DOMAIN-CONTAINING PROTEIN"/>
    <property type="match status" value="1"/>
</dbReference>
<evidence type="ECO:0000313" key="6">
    <source>
        <dbReference type="EMBL" id="KAG7043073.1"/>
    </source>
</evidence>
<keyword evidence="4" id="KW-0456">Lyase</keyword>
<proteinExistence type="inferred from homology"/>
<evidence type="ECO:0000256" key="2">
    <source>
        <dbReference type="ARBA" id="ARBA00022723"/>
    </source>
</evidence>
<dbReference type="InterPro" id="IPR006913">
    <property type="entry name" value="CENP-V/GFA"/>
</dbReference>
<feature type="domain" description="CENP-V/GFA" evidence="5">
    <location>
        <begin position="48"/>
        <end position="162"/>
    </location>
</feature>
<dbReference type="SUPFAM" id="SSF51316">
    <property type="entry name" value="Mss4-like"/>
    <property type="match status" value="1"/>
</dbReference>
<dbReference type="GO" id="GO:0046872">
    <property type="term" value="F:metal ion binding"/>
    <property type="evidence" value="ECO:0007669"/>
    <property type="project" value="UniProtKB-KW"/>
</dbReference>
<gene>
    <name evidence="6" type="ORF">JMJ77_002785</name>
</gene>
<dbReference type="EMBL" id="JAESDN010000012">
    <property type="protein sequence ID" value="KAG7043073.1"/>
    <property type="molecule type" value="Genomic_DNA"/>
</dbReference>
<dbReference type="PROSITE" id="PS51891">
    <property type="entry name" value="CENP_V_GFA"/>
    <property type="match status" value="1"/>
</dbReference>
<evidence type="ECO:0000256" key="4">
    <source>
        <dbReference type="ARBA" id="ARBA00023239"/>
    </source>
</evidence>
<reference evidence="6" key="1">
    <citation type="submission" date="2021-05" db="EMBL/GenBank/DDBJ databases">
        <title>Comparative genomics of three Colletotrichum scovillei strains and genetic complementation revealed genes involved fungal growth and virulence on chili pepper.</title>
        <authorList>
            <person name="Hsieh D.-K."/>
            <person name="Chuang S.-C."/>
            <person name="Chen C.-Y."/>
            <person name="Chao Y.-T."/>
            <person name="Lu M.-Y.J."/>
            <person name="Lee M.-H."/>
            <person name="Shih M.-C."/>
        </authorList>
    </citation>
    <scope>NUCLEOTIDE SEQUENCE</scope>
    <source>
        <strain evidence="6">Coll-153</strain>
    </source>
</reference>
<dbReference type="Proteomes" id="UP000699042">
    <property type="component" value="Unassembled WGS sequence"/>
</dbReference>
<dbReference type="InterPro" id="IPR011057">
    <property type="entry name" value="Mss4-like_sf"/>
</dbReference>
<evidence type="ECO:0000256" key="3">
    <source>
        <dbReference type="ARBA" id="ARBA00022833"/>
    </source>
</evidence>
<dbReference type="PANTHER" id="PTHR33337:SF40">
    <property type="entry name" value="CENP-V_GFA DOMAIN-CONTAINING PROTEIN-RELATED"/>
    <property type="match status" value="1"/>
</dbReference>
<sequence length="199" mass="22198">MCHWIDVRFRLEAIPEMSATTEIKRWGKADLDAFLGSLPTEVDTSTQYPGSCLCGGVRFYLAGEPLKKVFCYCDHCRKNSGGTGQQYIIYQAENMTIDDPKGYKTVYTIPGDTVTLFPKEKYFCSQCACTLIVMPLMLERKLAFVPTGLMNHGLDYFKPDFEYFADKRPGFLGPIPGAGSYKVQAGEHVPLDDTSVPSS</sequence>
<dbReference type="GO" id="GO:0016846">
    <property type="term" value="F:carbon-sulfur lyase activity"/>
    <property type="evidence" value="ECO:0007669"/>
    <property type="project" value="InterPro"/>
</dbReference>
<comment type="caution">
    <text evidence="6">The sequence shown here is derived from an EMBL/GenBank/DDBJ whole genome shotgun (WGS) entry which is preliminary data.</text>
</comment>
<dbReference type="Pfam" id="PF04828">
    <property type="entry name" value="GFA"/>
    <property type="match status" value="1"/>
</dbReference>
<evidence type="ECO:0000313" key="7">
    <source>
        <dbReference type="Proteomes" id="UP000699042"/>
    </source>
</evidence>
<keyword evidence="2" id="KW-0479">Metal-binding</keyword>
<accession>A0A9P7QTW4</accession>
<dbReference type="AlphaFoldDB" id="A0A9P7QTW4"/>
<protein>
    <submittedName>
        <fullName evidence="6">Mss4-like protein</fullName>
    </submittedName>
</protein>
<evidence type="ECO:0000259" key="5">
    <source>
        <dbReference type="PROSITE" id="PS51891"/>
    </source>
</evidence>
<keyword evidence="3" id="KW-0862">Zinc</keyword>
<comment type="similarity">
    <text evidence="1">Belongs to the Gfa family.</text>
</comment>
<evidence type="ECO:0000256" key="1">
    <source>
        <dbReference type="ARBA" id="ARBA00005495"/>
    </source>
</evidence>
<name>A0A9P7QTW4_9PEZI</name>
<dbReference type="Gene3D" id="3.90.1590.10">
    <property type="entry name" value="glutathione-dependent formaldehyde- activating enzyme (gfa)"/>
    <property type="match status" value="1"/>
</dbReference>
<keyword evidence="7" id="KW-1185">Reference proteome</keyword>
<organism evidence="6 7">
    <name type="scientific">Colletotrichum scovillei</name>
    <dbReference type="NCBI Taxonomy" id="1209932"/>
    <lineage>
        <taxon>Eukaryota</taxon>
        <taxon>Fungi</taxon>
        <taxon>Dikarya</taxon>
        <taxon>Ascomycota</taxon>
        <taxon>Pezizomycotina</taxon>
        <taxon>Sordariomycetes</taxon>
        <taxon>Hypocreomycetidae</taxon>
        <taxon>Glomerellales</taxon>
        <taxon>Glomerellaceae</taxon>
        <taxon>Colletotrichum</taxon>
        <taxon>Colletotrichum acutatum species complex</taxon>
    </lineage>
</organism>